<comment type="caution">
    <text evidence="1">The sequence shown here is derived from an EMBL/GenBank/DDBJ whole genome shotgun (WGS) entry which is preliminary data.</text>
</comment>
<proteinExistence type="predicted"/>
<gene>
    <name evidence="1" type="ORF">KQI88_15640</name>
</gene>
<dbReference type="Proteomes" id="UP000779508">
    <property type="component" value="Unassembled WGS sequence"/>
</dbReference>
<organism evidence="1 2">
    <name type="scientific">Alkaliphilus flagellatus</name>
    <dbReference type="NCBI Taxonomy" id="2841507"/>
    <lineage>
        <taxon>Bacteria</taxon>
        <taxon>Bacillati</taxon>
        <taxon>Bacillota</taxon>
        <taxon>Clostridia</taxon>
        <taxon>Peptostreptococcales</taxon>
        <taxon>Natronincolaceae</taxon>
        <taxon>Alkaliphilus</taxon>
    </lineage>
</organism>
<evidence type="ECO:0000313" key="2">
    <source>
        <dbReference type="Proteomes" id="UP000779508"/>
    </source>
</evidence>
<sequence>MGYSYKLSKNNKIEVDNKGRYKEDELRKMTTFQLREISSKEKLVSNTINPLDKEALVRLIMRYRGIEENLLINTYDEDGLERLQTYLINVDKILEDKIISSPSKLVLYEGLSIEIFDGYIVTPMDNIDEGNVILVDENYSICTIFNLIKVNEVYYLVKNERIKAKETTSKNYSLLYFDKKQSELIYDIYYRNIKYIPQHIKLYPIPILDYSLRQPMDTDAPLAIDFGTTNTTAGIYISKESFNFLSKTTDGNPQNDGIKAVEVLNTILDPIEITPLIPSVVGIKTIIDTEEIEYVFGYDAIKLSKLSYEDDGICLFYDIKRWIRDYEREEKITDVRGRQTYIKRKHMIKAFLQYIINLAKQRFKTNFKKIHISCPSKQKYKFYRMFQEILTEYEIEYENMLDEGASVLFNTITELIENKSYIEGEYYKALIIDCGGGTTDLSSCDFKIENNRVSYKIDIETSYENGDTDFGGNNLTFRIMQLIKIIFAHKLQNNDRVKTSLLEEFDVDLFRYVDKYGVLKIYKKLDYEYNQVEEMIPTKFKAYETRSSDEYFKVKSNFFLLFELAEEIKKQFFNDNNSLEILITPYNEASKDKITVNYDKWRIHIYNGKFLEQLKNPSEITLSIFDITTLIKADIYNIIKKFLESIYQQDKLLEYSIIKLTGQSCKIDTFREAIKEFVPGRVIQSRKSKKASSHNYDLKLDCLKGSLKYLEAQKLGYMDIDIHTRLPILPYVISAFTHSGEEKILIHSLDKSNTSGSISRYMERITLKLYLKDTNGIVRYQYDYENQPENFIETTFHEIEEKYKGVILQNETDNITNKEVKFFVWAKREEWGFCVVPVLRNDEKLFIGKEAFFNFENDIWETNFFDGQK</sequence>
<reference evidence="1 2" key="1">
    <citation type="submission" date="2021-06" db="EMBL/GenBank/DDBJ databases">
        <authorList>
            <person name="Sun Q."/>
            <person name="Li D."/>
        </authorList>
    </citation>
    <scope>NUCLEOTIDE SEQUENCE [LARGE SCALE GENOMIC DNA]</scope>
    <source>
        <strain evidence="1 2">MSJ-5</strain>
    </source>
</reference>
<dbReference type="PANTHER" id="PTHR42749">
    <property type="entry name" value="CELL SHAPE-DETERMINING PROTEIN MREB"/>
    <property type="match status" value="1"/>
</dbReference>
<dbReference type="PANTHER" id="PTHR42749:SF1">
    <property type="entry name" value="CELL SHAPE-DETERMINING PROTEIN MREB"/>
    <property type="match status" value="1"/>
</dbReference>
<accession>A0ABS6G8W6</accession>
<evidence type="ECO:0000313" key="1">
    <source>
        <dbReference type="EMBL" id="MBU5677850.1"/>
    </source>
</evidence>
<keyword evidence="2" id="KW-1185">Reference proteome</keyword>
<dbReference type="RefSeq" id="WP_216418913.1">
    <property type="nucleotide sequence ID" value="NZ_JAHLQK010000006.1"/>
</dbReference>
<protein>
    <submittedName>
        <fullName evidence="1">Molecular chaperone</fullName>
    </submittedName>
</protein>
<name>A0ABS6G8W6_9FIRM</name>
<dbReference type="EMBL" id="JAHLQK010000006">
    <property type="protein sequence ID" value="MBU5677850.1"/>
    <property type="molecule type" value="Genomic_DNA"/>
</dbReference>